<organism evidence="1 2">
    <name type="scientific">Micromonospora fulviviridis</name>
    <dbReference type="NCBI Taxonomy" id="47860"/>
    <lineage>
        <taxon>Bacteria</taxon>
        <taxon>Bacillati</taxon>
        <taxon>Actinomycetota</taxon>
        <taxon>Actinomycetes</taxon>
        <taxon>Micromonosporales</taxon>
        <taxon>Micromonosporaceae</taxon>
        <taxon>Micromonospora</taxon>
    </lineage>
</organism>
<dbReference type="Proteomes" id="UP001550348">
    <property type="component" value="Unassembled WGS sequence"/>
</dbReference>
<reference evidence="1 2" key="1">
    <citation type="submission" date="2024-06" db="EMBL/GenBank/DDBJ databases">
        <title>The Natural Products Discovery Center: Release of the First 8490 Sequenced Strains for Exploring Actinobacteria Biosynthetic Diversity.</title>
        <authorList>
            <person name="Kalkreuter E."/>
            <person name="Kautsar S.A."/>
            <person name="Yang D."/>
            <person name="Bader C.D."/>
            <person name="Teijaro C.N."/>
            <person name="Fluegel L."/>
            <person name="Davis C.M."/>
            <person name="Simpson J.R."/>
            <person name="Lauterbach L."/>
            <person name="Steele A.D."/>
            <person name="Gui C."/>
            <person name="Meng S."/>
            <person name="Li G."/>
            <person name="Viehrig K."/>
            <person name="Ye F."/>
            <person name="Su P."/>
            <person name="Kiefer A.F."/>
            <person name="Nichols A."/>
            <person name="Cepeda A.J."/>
            <person name="Yan W."/>
            <person name="Fan B."/>
            <person name="Jiang Y."/>
            <person name="Adhikari A."/>
            <person name="Zheng C.-J."/>
            <person name="Schuster L."/>
            <person name="Cowan T.M."/>
            <person name="Smanski M.J."/>
            <person name="Chevrette M.G."/>
            <person name="De Carvalho L.P.S."/>
            <person name="Shen B."/>
        </authorList>
    </citation>
    <scope>NUCLEOTIDE SEQUENCE [LARGE SCALE GENOMIC DNA]</scope>
    <source>
        <strain evidence="1 2">NPDC006286</strain>
    </source>
</reference>
<evidence type="ECO:0000313" key="1">
    <source>
        <dbReference type="EMBL" id="MEU0154774.1"/>
    </source>
</evidence>
<name>A0ABV2VPP7_9ACTN</name>
<protein>
    <submittedName>
        <fullName evidence="1">Uncharacterized protein</fullName>
    </submittedName>
</protein>
<accession>A0ABV2VPP7</accession>
<sequence length="71" mass="7420">MQRQPAAEPVVRAEAVVPGQRGEVVQLRRGGAGGVRGVLDLLAEELSEAMLMAGRPRVRPAPARSPVPSPA</sequence>
<comment type="caution">
    <text evidence="1">The sequence shown here is derived from an EMBL/GenBank/DDBJ whole genome shotgun (WGS) entry which is preliminary data.</text>
</comment>
<gene>
    <name evidence="1" type="ORF">ABZ071_23235</name>
</gene>
<dbReference type="RefSeq" id="WP_355666450.1">
    <property type="nucleotide sequence ID" value="NZ_JBEXRX010000080.1"/>
</dbReference>
<dbReference type="EMBL" id="JBEXRX010000080">
    <property type="protein sequence ID" value="MEU0154774.1"/>
    <property type="molecule type" value="Genomic_DNA"/>
</dbReference>
<proteinExistence type="predicted"/>
<keyword evidence="2" id="KW-1185">Reference proteome</keyword>
<evidence type="ECO:0000313" key="2">
    <source>
        <dbReference type="Proteomes" id="UP001550348"/>
    </source>
</evidence>